<dbReference type="EMBL" id="AP024355">
    <property type="protein sequence ID" value="BCR04352.1"/>
    <property type="molecule type" value="Genomic_DNA"/>
</dbReference>
<evidence type="ECO:0000256" key="4">
    <source>
        <dbReference type="ARBA" id="ARBA00022475"/>
    </source>
</evidence>
<dbReference type="GO" id="GO:0016301">
    <property type="term" value="F:kinase activity"/>
    <property type="evidence" value="ECO:0007669"/>
    <property type="project" value="UniProtKB-KW"/>
</dbReference>
<keyword evidence="9 16" id="KW-0418">Kinase</keyword>
<dbReference type="InterPro" id="IPR000014">
    <property type="entry name" value="PAS"/>
</dbReference>
<keyword evidence="11 14" id="KW-1133">Transmembrane helix</keyword>
<gene>
    <name evidence="16" type="primary">citS</name>
    <name evidence="16" type="ORF">DESUT3_14210</name>
</gene>
<evidence type="ECO:0000256" key="14">
    <source>
        <dbReference type="SAM" id="Phobius"/>
    </source>
</evidence>
<dbReference type="PRINTS" id="PR00344">
    <property type="entry name" value="BCTRLSENSOR"/>
</dbReference>
<evidence type="ECO:0000256" key="9">
    <source>
        <dbReference type="ARBA" id="ARBA00022777"/>
    </source>
</evidence>
<dbReference type="InterPro" id="IPR033463">
    <property type="entry name" value="sCache_3"/>
</dbReference>
<evidence type="ECO:0000256" key="6">
    <source>
        <dbReference type="ARBA" id="ARBA00022679"/>
    </source>
</evidence>
<dbReference type="SUPFAM" id="SSF55890">
    <property type="entry name" value="Sporulation response regulatory protein Spo0B"/>
    <property type="match status" value="1"/>
</dbReference>
<dbReference type="InterPro" id="IPR004358">
    <property type="entry name" value="Sig_transdc_His_kin-like_C"/>
</dbReference>
<dbReference type="InterPro" id="IPR035965">
    <property type="entry name" value="PAS-like_dom_sf"/>
</dbReference>
<keyword evidence="10" id="KW-0067">ATP-binding</keyword>
<dbReference type="InterPro" id="IPR016120">
    <property type="entry name" value="Sig_transdc_His_kin_SpoOB"/>
</dbReference>
<comment type="catalytic activity">
    <reaction evidence="1">
        <text>ATP + protein L-histidine = ADP + protein N-phospho-L-histidine.</text>
        <dbReference type="EC" id="2.7.13.3"/>
    </reaction>
</comment>
<evidence type="ECO:0000313" key="17">
    <source>
        <dbReference type="Proteomes" id="UP001319827"/>
    </source>
</evidence>
<dbReference type="CDD" id="cd00130">
    <property type="entry name" value="PAS"/>
    <property type="match status" value="1"/>
</dbReference>
<dbReference type="RefSeq" id="WP_221251806.1">
    <property type="nucleotide sequence ID" value="NZ_AP024355.1"/>
</dbReference>
<dbReference type="Pfam" id="PF02518">
    <property type="entry name" value="HATPase_c"/>
    <property type="match status" value="1"/>
</dbReference>
<accession>A0ABM8HTJ7</accession>
<evidence type="ECO:0000256" key="8">
    <source>
        <dbReference type="ARBA" id="ARBA00022741"/>
    </source>
</evidence>
<dbReference type="Gene3D" id="3.30.450.20">
    <property type="entry name" value="PAS domain"/>
    <property type="match status" value="2"/>
</dbReference>
<keyword evidence="17" id="KW-1185">Reference proteome</keyword>
<feature type="domain" description="Histidine kinase" evidence="15">
    <location>
        <begin position="339"/>
        <end position="533"/>
    </location>
</feature>
<evidence type="ECO:0000256" key="11">
    <source>
        <dbReference type="ARBA" id="ARBA00022989"/>
    </source>
</evidence>
<evidence type="ECO:0000259" key="15">
    <source>
        <dbReference type="PROSITE" id="PS50109"/>
    </source>
</evidence>
<comment type="subcellular location">
    <subcellularLocation>
        <location evidence="2">Cell membrane</location>
        <topology evidence="2">Multi-pass membrane protein</topology>
    </subcellularLocation>
</comment>
<evidence type="ECO:0000256" key="2">
    <source>
        <dbReference type="ARBA" id="ARBA00004651"/>
    </source>
</evidence>
<dbReference type="PANTHER" id="PTHR43547:SF3">
    <property type="entry name" value="SENSOR PROTEIN CITS"/>
    <property type="match status" value="1"/>
</dbReference>
<evidence type="ECO:0000256" key="5">
    <source>
        <dbReference type="ARBA" id="ARBA00022553"/>
    </source>
</evidence>
<dbReference type="InterPro" id="IPR005467">
    <property type="entry name" value="His_kinase_dom"/>
</dbReference>
<keyword evidence="4" id="KW-1003">Cell membrane</keyword>
<dbReference type="SUPFAM" id="SSF55785">
    <property type="entry name" value="PYP-like sensor domain (PAS domain)"/>
    <property type="match status" value="1"/>
</dbReference>
<dbReference type="InterPro" id="IPR029151">
    <property type="entry name" value="Sensor-like_sf"/>
</dbReference>
<dbReference type="Pfam" id="PF17203">
    <property type="entry name" value="sCache_3_2"/>
    <property type="match status" value="1"/>
</dbReference>
<dbReference type="EC" id="2.7.13.3" evidence="3"/>
<evidence type="ECO:0000256" key="12">
    <source>
        <dbReference type="ARBA" id="ARBA00023012"/>
    </source>
</evidence>
<feature type="transmembrane region" description="Helical" evidence="14">
    <location>
        <begin position="182"/>
        <end position="204"/>
    </location>
</feature>
<keyword evidence="6" id="KW-0808">Transferase</keyword>
<keyword evidence="12" id="KW-0902">Two-component regulatory system</keyword>
<dbReference type="InterPro" id="IPR003594">
    <property type="entry name" value="HATPase_dom"/>
</dbReference>
<evidence type="ECO:0000256" key="1">
    <source>
        <dbReference type="ARBA" id="ARBA00000085"/>
    </source>
</evidence>
<keyword evidence="5" id="KW-0597">Phosphoprotein</keyword>
<proteinExistence type="predicted"/>
<sequence>MDSLLVQIDRLLPRNLQVKLSLLVTVLLVVLVALIGALFSDFSANLLREQVGRKALEVAHSVALNPDIRQGLQAGDAAGVQAVAERLRLATGAEYVVVGDRRGIRFSHPDPEKIGLPFVGGDLRPALEEGRSYASQAVGTLGPSLRGIVPIRDQRGEVAGFVAVGYLLSDIHAALRIKQKEILGYVGVVLLFGVLGAAVIARGLKSAIFGLEPREIAALYSERGAIIETIREGIVAVDAGGRLTLVNQAACGYLGQSSAGALRGRSMAEICNGPGLEVALASGERVLDRELDLRGRTMIVNALPLQGGGAVASFRPRDELDLLARELSQMQEYSEIMRAQTHEYSNKLYTIAGLIQIGALPEALELVMTEASGYQELIHTLAWAVPDPIVSGLILGKFNRARELKIALHFDPESSLSDLPAHIDREHLVTILGNLLDNAFEAVRENSDTKEVRLALTDLGEDIILEVEDSGPGIAPQVADSLFEKGVSTRAGAGRGMGLHLVGRALEAIGGQISYGEGELGGALFVVNIPKRRKDPRP</sequence>
<evidence type="ECO:0000256" key="3">
    <source>
        <dbReference type="ARBA" id="ARBA00012438"/>
    </source>
</evidence>
<reference evidence="16 17" key="2">
    <citation type="journal article" date="2021" name="Int. J. Syst. Evol. Microbiol.">
        <title>Isolation and Polyphasic Characterization of Desulfuromonas versatilis sp. Nov., an Electrogenic Bacteria Capable of Versatile Metabolism Isolated from a Graphene Oxide-Reducing Enrichment Culture.</title>
        <authorList>
            <person name="Xie L."/>
            <person name="Yoshida N."/>
            <person name="Ishii S."/>
            <person name="Meng L."/>
        </authorList>
    </citation>
    <scope>NUCLEOTIDE SEQUENCE [LARGE SCALE GENOMIC DNA]</scope>
    <source>
        <strain evidence="16 17">NIT-T3</strain>
    </source>
</reference>
<keyword evidence="7 14" id="KW-0812">Transmembrane</keyword>
<protein>
    <recommendedName>
        <fullName evidence="3">histidine kinase</fullName>
        <ecNumber evidence="3">2.7.13.3</ecNumber>
    </recommendedName>
</protein>
<keyword evidence="8" id="KW-0547">Nucleotide-binding</keyword>
<reference evidence="16 17" key="1">
    <citation type="journal article" date="2016" name="C (Basel)">
        <title>Selective Growth of and Electricity Production by Marine Exoelectrogenic Bacteria in Self-Aggregated Hydrogel of Microbially Reduced Graphene Oxide.</title>
        <authorList>
            <person name="Yoshida N."/>
            <person name="Goto Y."/>
            <person name="Miyata Y."/>
        </authorList>
    </citation>
    <scope>NUCLEOTIDE SEQUENCE [LARGE SCALE GENOMIC DNA]</scope>
    <source>
        <strain evidence="16 17">NIT-T3</strain>
    </source>
</reference>
<keyword evidence="13 14" id="KW-0472">Membrane</keyword>
<name>A0ABM8HTJ7_9BACT</name>
<dbReference type="InterPro" id="IPR036890">
    <property type="entry name" value="HATPase_C_sf"/>
</dbReference>
<organism evidence="16 17">
    <name type="scientific">Desulfuromonas versatilis</name>
    <dbReference type="NCBI Taxonomy" id="2802975"/>
    <lineage>
        <taxon>Bacteria</taxon>
        <taxon>Pseudomonadati</taxon>
        <taxon>Thermodesulfobacteriota</taxon>
        <taxon>Desulfuromonadia</taxon>
        <taxon>Desulfuromonadales</taxon>
        <taxon>Desulfuromonadaceae</taxon>
        <taxon>Desulfuromonas</taxon>
    </lineage>
</organism>
<evidence type="ECO:0000256" key="10">
    <source>
        <dbReference type="ARBA" id="ARBA00022840"/>
    </source>
</evidence>
<dbReference type="SUPFAM" id="SSF55874">
    <property type="entry name" value="ATPase domain of HSP90 chaperone/DNA topoisomerase II/histidine kinase"/>
    <property type="match status" value="1"/>
</dbReference>
<dbReference type="SMART" id="SM00091">
    <property type="entry name" value="PAS"/>
    <property type="match status" value="1"/>
</dbReference>
<dbReference type="Proteomes" id="UP001319827">
    <property type="component" value="Chromosome"/>
</dbReference>
<dbReference type="SUPFAM" id="SSF103190">
    <property type="entry name" value="Sensory domain-like"/>
    <property type="match status" value="1"/>
</dbReference>
<dbReference type="SMART" id="SM00387">
    <property type="entry name" value="HATPase_c"/>
    <property type="match status" value="1"/>
</dbReference>
<dbReference type="Gene3D" id="3.30.565.10">
    <property type="entry name" value="Histidine kinase-like ATPase, C-terminal domain"/>
    <property type="match status" value="1"/>
</dbReference>
<dbReference type="PROSITE" id="PS50109">
    <property type="entry name" value="HIS_KIN"/>
    <property type="match status" value="1"/>
</dbReference>
<evidence type="ECO:0000313" key="16">
    <source>
        <dbReference type="EMBL" id="BCR04352.1"/>
    </source>
</evidence>
<dbReference type="Pfam" id="PF13188">
    <property type="entry name" value="PAS_8"/>
    <property type="match status" value="1"/>
</dbReference>
<feature type="transmembrane region" description="Helical" evidence="14">
    <location>
        <begin position="20"/>
        <end position="39"/>
    </location>
</feature>
<evidence type="ECO:0000256" key="7">
    <source>
        <dbReference type="ARBA" id="ARBA00022692"/>
    </source>
</evidence>
<evidence type="ECO:0000256" key="13">
    <source>
        <dbReference type="ARBA" id="ARBA00023136"/>
    </source>
</evidence>
<dbReference type="PANTHER" id="PTHR43547">
    <property type="entry name" value="TWO-COMPONENT HISTIDINE KINASE"/>
    <property type="match status" value="1"/>
</dbReference>